<dbReference type="SMART" id="SM00220">
    <property type="entry name" value="S_TKc"/>
    <property type="match status" value="1"/>
</dbReference>
<dbReference type="InterPro" id="IPR011989">
    <property type="entry name" value="ARM-like"/>
</dbReference>
<dbReference type="InterPro" id="IPR051681">
    <property type="entry name" value="Ser/Thr_Kinases-Pseudokinases"/>
</dbReference>
<dbReference type="EMBL" id="QUSY01001737">
    <property type="protein sequence ID" value="RHY23811.1"/>
    <property type="molecule type" value="Genomic_DNA"/>
</dbReference>
<dbReference type="GO" id="GO:0004674">
    <property type="term" value="F:protein serine/threonine kinase activity"/>
    <property type="evidence" value="ECO:0007669"/>
    <property type="project" value="TreeGrafter"/>
</dbReference>
<feature type="domain" description="Protein kinase" evidence="2">
    <location>
        <begin position="231"/>
        <end position="512"/>
    </location>
</feature>
<evidence type="ECO:0000259" key="2">
    <source>
        <dbReference type="PROSITE" id="PS50011"/>
    </source>
</evidence>
<dbReference type="InterPro" id="IPR001245">
    <property type="entry name" value="Ser-Thr/Tyr_kinase_cat_dom"/>
</dbReference>
<dbReference type="InterPro" id="IPR011009">
    <property type="entry name" value="Kinase-like_dom_sf"/>
</dbReference>
<evidence type="ECO:0000313" key="4">
    <source>
        <dbReference type="Proteomes" id="UP000285060"/>
    </source>
</evidence>
<sequence>MATLNAVAIVANIIVPGAGLVIQNLPQIASFLAGINGKCDQLSQNEAHFKRVSDRLHELLTQLTAMEAKGQLPSVQVVKRYTDLLDSFDAFLTKYLGSNFLARLLTQETVLTKITVFHQEVDELLTVLNLAHIAQMTDWRAQYDADQKDEAVKWAALLHSNRLLVEECTDSRKQREAMLRLLHALHHNNTATAASQHQRRLIKQAFQTLQRLSHAPIEAVPPWFVAPEDVSINRAAFARGATASVFHGVWRSFTPVVVKCFDASVSCEREVDLWFSLRHPHVVGLYGACHVGATRFALCEVAHTSLDQYLAENDVNPELVRLLWEASLGVEYIHGQGIVHGDLKCNNLVVTHDGHVKVTDFGCSFHLHKGDRPRDDSSDHHAGGLRWTAPEYHTADAAAALESPISPGSPPIIPAQSPADPMRSGDVVVRREYGYALESEAGDDHPPDHTTTTTQAKRQPRHSIHLSTSDVQSMVLSQDIEGLVDLLAHGRAPMQERTLQALLNMTSEAPMLVAGGVIVPLVALVTRDGLSAIYDMLRGGSDRLKEHALWILANLSDELDGFSIDVTVLQPVVGDVEGMSYDQQAHALRLLANSMEVLPRKLTEFLIPLLVTMLRRHQHEHHLVRALAKAADISDAFALQVVDAGAVPLLWTLYQQHSLPNACLVALNNVAINDDCRCQLSRNRGLHLVLGTLTSPSTDPALHTAALHLCFNLALEATNREWIVELGGVAALLHVILTRDDLVLLGLETLARLTLISSSVDSFVPVVAWVVQQLVRRSRDGTAFVDLALTLLQNTLTSRGRCEEAFLSAGGVAILLKLLSKAPSHHVVAVLANVATQAESVSMMTHEPETMHALATCVGSSATTHLDKLHALRCIANVTFFEPGAMVGVKSRGIPLLLDILAKPKDRCTDLQTLSLAVVHHLAHHPPFQTSLTDDTGVVRMLKQYSSQRDRASADVAQVTLRMLGVSPAIHPATSIYAVAVAKLKRVVFASNQEEHDESLATVLSRLQNPKTRRAALDVLYRQIPHTFKPDDVVLVDGAVDAILAALASASTRHLALQVVALIVDHSCSDIDQRAIGMLLPALMYIAKHGKCATERSMATEAAMTLGCHGDRKSAVMDELVPETTGLLDS</sequence>
<dbReference type="PROSITE" id="PS50011">
    <property type="entry name" value="PROTEIN_KINASE_DOM"/>
    <property type="match status" value="1"/>
</dbReference>
<dbReference type="Proteomes" id="UP000285060">
    <property type="component" value="Unassembled WGS sequence"/>
</dbReference>
<dbReference type="InterPro" id="IPR016024">
    <property type="entry name" value="ARM-type_fold"/>
</dbReference>
<dbReference type="InterPro" id="IPR059179">
    <property type="entry name" value="MLKL-like_MCAfunc"/>
</dbReference>
<dbReference type="SMART" id="SM00185">
    <property type="entry name" value="ARM"/>
    <property type="match status" value="5"/>
</dbReference>
<dbReference type="VEuPathDB" id="FungiDB:H310_08111"/>
<dbReference type="PROSITE" id="PS00108">
    <property type="entry name" value="PROTEIN_KINASE_ST"/>
    <property type="match status" value="1"/>
</dbReference>
<protein>
    <recommendedName>
        <fullName evidence="2">Protein kinase domain-containing protein</fullName>
    </recommendedName>
</protein>
<reference evidence="3 4" key="1">
    <citation type="submission" date="2018-08" db="EMBL/GenBank/DDBJ databases">
        <title>Aphanomyces genome sequencing and annotation.</title>
        <authorList>
            <person name="Minardi D."/>
            <person name="Oidtmann B."/>
            <person name="Van Der Giezen M."/>
            <person name="Studholme D.J."/>
        </authorList>
    </citation>
    <scope>NUCLEOTIDE SEQUENCE [LARGE SCALE GENOMIC DNA]</scope>
    <source>
        <strain evidence="3 4">NJM0002</strain>
    </source>
</reference>
<evidence type="ECO:0000313" key="3">
    <source>
        <dbReference type="EMBL" id="RHY23811.1"/>
    </source>
</evidence>
<keyword evidence="4" id="KW-1185">Reference proteome</keyword>
<accession>A0A418AJK6</accession>
<dbReference type="InterPro" id="IPR008271">
    <property type="entry name" value="Ser/Thr_kinase_AS"/>
</dbReference>
<dbReference type="CDD" id="cd21037">
    <property type="entry name" value="MLKL_NTD"/>
    <property type="match status" value="1"/>
</dbReference>
<dbReference type="SUPFAM" id="SSF56112">
    <property type="entry name" value="Protein kinase-like (PK-like)"/>
    <property type="match status" value="1"/>
</dbReference>
<dbReference type="SUPFAM" id="SSF48371">
    <property type="entry name" value="ARM repeat"/>
    <property type="match status" value="2"/>
</dbReference>
<dbReference type="Gene3D" id="1.25.10.10">
    <property type="entry name" value="Leucine-rich Repeat Variant"/>
    <property type="match status" value="2"/>
</dbReference>
<dbReference type="PANTHER" id="PTHR44329">
    <property type="entry name" value="SERINE/THREONINE-PROTEIN KINASE TNNI3K-RELATED"/>
    <property type="match status" value="1"/>
</dbReference>
<feature type="region of interest" description="Disordered" evidence="1">
    <location>
        <begin position="438"/>
        <end position="463"/>
    </location>
</feature>
<evidence type="ECO:0000256" key="1">
    <source>
        <dbReference type="SAM" id="MobiDB-lite"/>
    </source>
</evidence>
<gene>
    <name evidence="3" type="ORF">DYB32_009059</name>
</gene>
<organism evidence="3 4">
    <name type="scientific">Aphanomyces invadans</name>
    <dbReference type="NCBI Taxonomy" id="157072"/>
    <lineage>
        <taxon>Eukaryota</taxon>
        <taxon>Sar</taxon>
        <taxon>Stramenopiles</taxon>
        <taxon>Oomycota</taxon>
        <taxon>Saprolegniomycetes</taxon>
        <taxon>Saprolegniales</taxon>
        <taxon>Verrucalvaceae</taxon>
        <taxon>Aphanomyces</taxon>
    </lineage>
</organism>
<dbReference type="Gene3D" id="1.10.510.10">
    <property type="entry name" value="Transferase(Phosphotransferase) domain 1"/>
    <property type="match status" value="1"/>
</dbReference>
<dbReference type="AlphaFoldDB" id="A0A418AJK6"/>
<dbReference type="InterPro" id="IPR000719">
    <property type="entry name" value="Prot_kinase_dom"/>
</dbReference>
<dbReference type="GO" id="GO:0005524">
    <property type="term" value="F:ATP binding"/>
    <property type="evidence" value="ECO:0007669"/>
    <property type="project" value="InterPro"/>
</dbReference>
<dbReference type="Pfam" id="PF07714">
    <property type="entry name" value="PK_Tyr_Ser-Thr"/>
    <property type="match status" value="1"/>
</dbReference>
<dbReference type="PANTHER" id="PTHR44329:SF214">
    <property type="entry name" value="PROTEIN KINASE DOMAIN-CONTAINING PROTEIN"/>
    <property type="match status" value="1"/>
</dbReference>
<dbReference type="InterPro" id="IPR000225">
    <property type="entry name" value="Armadillo"/>
</dbReference>
<name>A0A418AJK6_9STRA</name>
<comment type="caution">
    <text evidence="3">The sequence shown here is derived from an EMBL/GenBank/DDBJ whole genome shotgun (WGS) entry which is preliminary data.</text>
</comment>
<proteinExistence type="predicted"/>